<reference evidence="1 2" key="1">
    <citation type="submission" date="2024-06" db="EMBL/GenBank/DDBJ databases">
        <title>The Natural Products Discovery Center: Release of the First 8490 Sequenced Strains for Exploring Actinobacteria Biosynthetic Diversity.</title>
        <authorList>
            <person name="Kalkreuter E."/>
            <person name="Kautsar S.A."/>
            <person name="Yang D."/>
            <person name="Bader C.D."/>
            <person name="Teijaro C.N."/>
            <person name="Fluegel L."/>
            <person name="Davis C.M."/>
            <person name="Simpson J.R."/>
            <person name="Lauterbach L."/>
            <person name="Steele A.D."/>
            <person name="Gui C."/>
            <person name="Meng S."/>
            <person name="Li G."/>
            <person name="Viehrig K."/>
            <person name="Ye F."/>
            <person name="Su P."/>
            <person name="Kiefer A.F."/>
            <person name="Nichols A."/>
            <person name="Cepeda A.J."/>
            <person name="Yan W."/>
            <person name="Fan B."/>
            <person name="Jiang Y."/>
            <person name="Adhikari A."/>
            <person name="Zheng C.-J."/>
            <person name="Schuster L."/>
            <person name="Cowan T.M."/>
            <person name="Smanski M.J."/>
            <person name="Chevrette M.G."/>
            <person name="De Carvalho L.P.S."/>
            <person name="Shen B."/>
        </authorList>
    </citation>
    <scope>NUCLEOTIDE SEQUENCE [LARGE SCALE GENOMIC DNA]</scope>
    <source>
        <strain evidence="1 2">NPDC033843</strain>
    </source>
</reference>
<dbReference type="RefSeq" id="WP_361710577.1">
    <property type="nucleotide sequence ID" value="NZ_JBEZVE010000057.1"/>
</dbReference>
<name>A0ABV2ZZ91_9ACTN</name>
<proteinExistence type="predicted"/>
<dbReference type="InterPro" id="IPR050952">
    <property type="entry name" value="TRIM-NHL_E3_ligases"/>
</dbReference>
<sequence>MKTVKFVSVARRAPVGPPPGEPTTDVSGGWRVETCLGAPAVGGLMLPAAHPTASWMYAPRGVHVGRVDGHEVLVVADTGNHRVLIWQHLPERDGQPCDVVLGQPDMTSEGAAAGGRSLRYGMNLPTGVLVHDGMLIVADAWHHRVLIYRHLPEAGHIEPDLVLGQPDLESVEPNRGGGCSAMSLYWPFGVGVVDGRFYVADTGNRRVLGWSGGVPTSAGIPPDLVLGQSAATHREENRGGPAGRASFRWPHDVAGTPKGLLIADAGNHRLLGWSPHPTCDGEADLVIGQSDFETAVEWPYGPQSADKLRFPYALEVDAGRLAVADTANNRVLIWDALPDPGDGEIGPPADVVLGQPGFSANGENRWDTVTRDSMCWPYGLSLRGDLLAVADSGNNRVVLWRRT</sequence>
<dbReference type="EMBL" id="JBEZVE010000057">
    <property type="protein sequence ID" value="MEU3787879.1"/>
    <property type="molecule type" value="Genomic_DNA"/>
</dbReference>
<accession>A0ABV2ZZ91</accession>
<dbReference type="CDD" id="cd05819">
    <property type="entry name" value="NHL"/>
    <property type="match status" value="1"/>
</dbReference>
<keyword evidence="2" id="KW-1185">Reference proteome</keyword>
<organism evidence="1 2">
    <name type="scientific">Streptomyces sp. 900129855</name>
    <dbReference type="NCBI Taxonomy" id="3155129"/>
    <lineage>
        <taxon>Bacteria</taxon>
        <taxon>Bacillati</taxon>
        <taxon>Actinomycetota</taxon>
        <taxon>Actinomycetes</taxon>
        <taxon>Kitasatosporales</taxon>
        <taxon>Streptomycetaceae</taxon>
        <taxon>Streptomyces</taxon>
    </lineage>
</organism>
<dbReference type="Proteomes" id="UP001550739">
    <property type="component" value="Unassembled WGS sequence"/>
</dbReference>
<dbReference type="PANTHER" id="PTHR24104:SF25">
    <property type="entry name" value="PROTEIN LIN-41"/>
    <property type="match status" value="1"/>
</dbReference>
<dbReference type="Gene3D" id="2.120.10.30">
    <property type="entry name" value="TolB, C-terminal domain"/>
    <property type="match status" value="2"/>
</dbReference>
<evidence type="ECO:0000313" key="2">
    <source>
        <dbReference type="Proteomes" id="UP001550739"/>
    </source>
</evidence>
<dbReference type="PANTHER" id="PTHR24104">
    <property type="entry name" value="E3 UBIQUITIN-PROTEIN LIGASE NHLRC1-RELATED"/>
    <property type="match status" value="1"/>
</dbReference>
<dbReference type="SUPFAM" id="SSF101898">
    <property type="entry name" value="NHL repeat"/>
    <property type="match status" value="1"/>
</dbReference>
<comment type="caution">
    <text evidence="1">The sequence shown here is derived from an EMBL/GenBank/DDBJ whole genome shotgun (WGS) entry which is preliminary data.</text>
</comment>
<protein>
    <submittedName>
        <fullName evidence="1">NHL repeat-containing protein</fullName>
    </submittedName>
</protein>
<dbReference type="InterPro" id="IPR011042">
    <property type="entry name" value="6-blade_b-propeller_TolB-like"/>
</dbReference>
<gene>
    <name evidence="1" type="ORF">AB0E89_46510</name>
</gene>
<evidence type="ECO:0000313" key="1">
    <source>
        <dbReference type="EMBL" id="MEU3787879.1"/>
    </source>
</evidence>